<dbReference type="Gene3D" id="1.20.5.50">
    <property type="match status" value="1"/>
</dbReference>
<comment type="subunit">
    <text evidence="10">Homodimer. Interacts with FtsZ.</text>
</comment>
<keyword evidence="6" id="KW-0175">Coiled coil</keyword>
<name>A0A0A3APL3_9PAST</name>
<evidence type="ECO:0000256" key="5">
    <source>
        <dbReference type="ARBA" id="ARBA00022618"/>
    </source>
</evidence>
<dbReference type="RefSeq" id="WP_034617422.1">
    <property type="nucleotide sequence ID" value="NZ_JSUM01000015.1"/>
</dbReference>
<evidence type="ECO:0000256" key="4">
    <source>
        <dbReference type="ARBA" id="ARBA00022490"/>
    </source>
</evidence>
<comment type="function">
    <text evidence="9">Activator of cell division through the inhibition of FtsZ GTPase activity, therefore promoting FtsZ assembly into bundles of protofilaments necessary for the formation of the division Z ring. It is recruited early at mid-cell but it is not essential for cell division.</text>
</comment>
<dbReference type="OrthoDB" id="5917174at2"/>
<evidence type="ECO:0000256" key="2">
    <source>
        <dbReference type="ARBA" id="ARBA00010074"/>
    </source>
</evidence>
<dbReference type="PANTHER" id="PTHR34981">
    <property type="entry name" value="CELL DIVISION PROTEIN ZAPA"/>
    <property type="match status" value="1"/>
</dbReference>
<evidence type="ECO:0000256" key="11">
    <source>
        <dbReference type="ARBA" id="ARBA00033158"/>
    </source>
</evidence>
<dbReference type="AlphaFoldDB" id="A0A0A3APL3"/>
<evidence type="ECO:0000313" key="12">
    <source>
        <dbReference type="EMBL" id="KGQ69667.1"/>
    </source>
</evidence>
<keyword evidence="7" id="KW-0717">Septation</keyword>
<dbReference type="Gene3D" id="3.30.160.880">
    <property type="entry name" value="Cell division protein ZapA protomer, N-terminal domain"/>
    <property type="match status" value="1"/>
</dbReference>
<dbReference type="GO" id="GO:0043093">
    <property type="term" value="P:FtsZ-dependent cytokinesis"/>
    <property type="evidence" value="ECO:0007669"/>
    <property type="project" value="TreeGrafter"/>
</dbReference>
<keyword evidence="5 12" id="KW-0132">Cell division</keyword>
<comment type="similarity">
    <text evidence="2">Belongs to the ZapA family. Type 1 subfamily.</text>
</comment>
<keyword evidence="8" id="KW-0131">Cell cycle</keyword>
<reference evidence="12 13" key="1">
    <citation type="submission" date="2014-11" db="EMBL/GenBank/DDBJ databases">
        <title>Draft genome sequence of Chelonobacter oris 1662T, associated with respiratory disease in Hermann's Tortoises.</title>
        <authorList>
            <person name="Kudirkiene E."/>
            <person name="Hansen M.J."/>
            <person name="Bojesen A.M."/>
        </authorList>
    </citation>
    <scope>NUCLEOTIDE SEQUENCE [LARGE SCALE GENOMIC DNA]</scope>
    <source>
        <strain evidence="12 13">1662</strain>
    </source>
</reference>
<keyword evidence="4" id="KW-0963">Cytoplasm</keyword>
<dbReference type="STRING" id="505317.OA57_10415"/>
<dbReference type="GO" id="GO:0000921">
    <property type="term" value="P:septin ring assembly"/>
    <property type="evidence" value="ECO:0007669"/>
    <property type="project" value="TreeGrafter"/>
</dbReference>
<dbReference type="EMBL" id="JSUM01000015">
    <property type="protein sequence ID" value="KGQ69667.1"/>
    <property type="molecule type" value="Genomic_DNA"/>
</dbReference>
<dbReference type="GO" id="GO:0030428">
    <property type="term" value="C:cell septum"/>
    <property type="evidence" value="ECO:0007669"/>
    <property type="project" value="TreeGrafter"/>
</dbReference>
<protein>
    <recommendedName>
        <fullName evidence="3">Cell division protein ZapA</fullName>
    </recommendedName>
    <alternativeName>
        <fullName evidence="11">Z ring-associated protein ZapA</fullName>
    </alternativeName>
</protein>
<dbReference type="SUPFAM" id="SSF102829">
    <property type="entry name" value="Cell division protein ZapA-like"/>
    <property type="match status" value="1"/>
</dbReference>
<keyword evidence="13" id="KW-1185">Reference proteome</keyword>
<proteinExistence type="inferred from homology"/>
<dbReference type="GO" id="GO:0005829">
    <property type="term" value="C:cytosol"/>
    <property type="evidence" value="ECO:0007669"/>
    <property type="project" value="TreeGrafter"/>
</dbReference>
<gene>
    <name evidence="12" type="ORF">OA57_10415</name>
</gene>
<dbReference type="GO" id="GO:0000917">
    <property type="term" value="P:division septum assembly"/>
    <property type="evidence" value="ECO:0007669"/>
    <property type="project" value="UniProtKB-KW"/>
</dbReference>
<dbReference type="Pfam" id="PF05164">
    <property type="entry name" value="ZapA"/>
    <property type="match status" value="1"/>
</dbReference>
<dbReference type="Proteomes" id="UP000030380">
    <property type="component" value="Unassembled WGS sequence"/>
</dbReference>
<comment type="subcellular location">
    <subcellularLocation>
        <location evidence="1">Cytoplasm</location>
    </subcellularLocation>
</comment>
<evidence type="ECO:0000256" key="9">
    <source>
        <dbReference type="ARBA" id="ARBA00024910"/>
    </source>
</evidence>
<dbReference type="InterPro" id="IPR036192">
    <property type="entry name" value="Cell_div_ZapA-like_sf"/>
</dbReference>
<dbReference type="InterPro" id="IPR042233">
    <property type="entry name" value="Cell_div_ZapA_N"/>
</dbReference>
<evidence type="ECO:0000256" key="6">
    <source>
        <dbReference type="ARBA" id="ARBA00023054"/>
    </source>
</evidence>
<evidence type="ECO:0000256" key="8">
    <source>
        <dbReference type="ARBA" id="ARBA00023306"/>
    </source>
</evidence>
<organism evidence="12 13">
    <name type="scientific">Chelonobacter oris</name>
    <dbReference type="NCBI Taxonomy" id="505317"/>
    <lineage>
        <taxon>Bacteria</taxon>
        <taxon>Pseudomonadati</taxon>
        <taxon>Pseudomonadota</taxon>
        <taxon>Gammaproteobacteria</taxon>
        <taxon>Pasteurellales</taxon>
        <taxon>Pasteurellaceae</taxon>
        <taxon>Chelonobacter</taxon>
    </lineage>
</organism>
<dbReference type="PANTHER" id="PTHR34981:SF1">
    <property type="entry name" value="CELL DIVISION PROTEIN ZAPA"/>
    <property type="match status" value="1"/>
</dbReference>
<dbReference type="InterPro" id="IPR007838">
    <property type="entry name" value="Cell_div_ZapA-like"/>
</dbReference>
<evidence type="ECO:0000256" key="1">
    <source>
        <dbReference type="ARBA" id="ARBA00004496"/>
    </source>
</evidence>
<sequence>MSKNIELHIFGQVLRLNCPEEQQAALREAASQLEARVGELKERTGILQMDRILSIVALNLTFELQQEKQKSSQQDTLMTRIQQLDDSLSHALAEIGNDMQILDR</sequence>
<dbReference type="GO" id="GO:0032153">
    <property type="term" value="C:cell division site"/>
    <property type="evidence" value="ECO:0007669"/>
    <property type="project" value="TreeGrafter"/>
</dbReference>
<comment type="caution">
    <text evidence="12">The sequence shown here is derived from an EMBL/GenBank/DDBJ whole genome shotgun (WGS) entry which is preliminary data.</text>
</comment>
<evidence type="ECO:0000256" key="10">
    <source>
        <dbReference type="ARBA" id="ARBA00026068"/>
    </source>
</evidence>
<evidence type="ECO:0000256" key="7">
    <source>
        <dbReference type="ARBA" id="ARBA00023210"/>
    </source>
</evidence>
<accession>A0A0A3APL3</accession>
<evidence type="ECO:0000313" key="13">
    <source>
        <dbReference type="Proteomes" id="UP000030380"/>
    </source>
</evidence>
<evidence type="ECO:0000256" key="3">
    <source>
        <dbReference type="ARBA" id="ARBA00015195"/>
    </source>
</evidence>